<sequence>MPVSSFLASIADKAQSAINASPLASHLPSGRSSSPDPSGQPPANDAAAQGGRGSHTFGAIQNQLRAFGQQYASTTPVQKIITSEKSVAIDFDSVARDAKSQSKELYTWGQNEPEDLRDVTDRLAYLNFVQGSLASSLAIKLDAARAPLKVLRDAETALAPRRNVRAGLHTQLARLEHDQQKGTERRLIELKDQIAKAESDDLAQEKEIELLKRKAIRESEQLKWDAVREYGEKLVLLSQAATPVIGALPTIPPSDVSPYKGAQVTGAARASLQRALDNYKTGHINLPPQLTAADLHRSDTRSFGESHASELSSISSDNAIVSGVTHPGLPTTPPTEHKPINQPSLSPAYTPSQSQSPPPINPSTLNQSPALIPAAPVGVHQSNTTPIVTDVAHAAPLTAPTVAETGVPLSAGAGGPGPASGSLHDIRGASSDAGPRSGGFSGNDSHVPAYGQQQSFGVADTGASAPGYITAEEEKKRLQDSYSQAAPTQPATHQPTAPRFESVEDEKKRAEREERERLLREGGHLDSLPSRKQDDDDLPPTYQDI</sequence>
<feature type="region of interest" description="Disordered" evidence="2">
    <location>
        <begin position="298"/>
        <end position="369"/>
    </location>
</feature>
<reference evidence="3" key="1">
    <citation type="submission" date="2020-11" db="EMBL/GenBank/DDBJ databases">
        <authorList>
            <consortium name="DOE Joint Genome Institute"/>
            <person name="Ahrendt S."/>
            <person name="Riley R."/>
            <person name="Andreopoulos W."/>
            <person name="Labutti K."/>
            <person name="Pangilinan J."/>
            <person name="Ruiz-Duenas F.J."/>
            <person name="Barrasa J.M."/>
            <person name="Sanchez-Garcia M."/>
            <person name="Camarero S."/>
            <person name="Miyauchi S."/>
            <person name="Serrano A."/>
            <person name="Linde D."/>
            <person name="Babiker R."/>
            <person name="Drula E."/>
            <person name="Ayuso-Fernandez I."/>
            <person name="Pacheco R."/>
            <person name="Padilla G."/>
            <person name="Ferreira P."/>
            <person name="Barriuso J."/>
            <person name="Kellner H."/>
            <person name="Castanera R."/>
            <person name="Alfaro M."/>
            <person name="Ramirez L."/>
            <person name="Pisabarro A.G."/>
            <person name="Kuo A."/>
            <person name="Tritt A."/>
            <person name="Lipzen A."/>
            <person name="He G."/>
            <person name="Yan M."/>
            <person name="Ng V."/>
            <person name="Cullen D."/>
            <person name="Martin F."/>
            <person name="Rosso M.-N."/>
            <person name="Henrissat B."/>
            <person name="Hibbett D."/>
            <person name="Martinez A.T."/>
            <person name="Grigoriev I.V."/>
        </authorList>
    </citation>
    <scope>NUCLEOTIDE SEQUENCE</scope>
    <source>
        <strain evidence="3">CBS 247.69</strain>
    </source>
</reference>
<dbReference type="InterPro" id="IPR028245">
    <property type="entry name" value="PIL1/LSP1"/>
</dbReference>
<name>A0A9P5Y844_9AGAR</name>
<dbReference type="Gene3D" id="1.20.1270.60">
    <property type="entry name" value="Arfaptin homology (AH) domain/BAR domain"/>
    <property type="match status" value="1"/>
</dbReference>
<gene>
    <name evidence="3" type="ORF">BDZ94DRAFT_435972</name>
</gene>
<comment type="caution">
    <text evidence="3">The sequence shown here is derived from an EMBL/GenBank/DDBJ whole genome shotgun (WGS) entry which is preliminary data.</text>
</comment>
<dbReference type="GO" id="GO:0006897">
    <property type="term" value="P:endocytosis"/>
    <property type="evidence" value="ECO:0007669"/>
    <property type="project" value="TreeGrafter"/>
</dbReference>
<keyword evidence="4" id="KW-1185">Reference proteome</keyword>
<dbReference type="GO" id="GO:0036286">
    <property type="term" value="C:eisosome filament"/>
    <property type="evidence" value="ECO:0007669"/>
    <property type="project" value="TreeGrafter"/>
</dbReference>
<keyword evidence="1" id="KW-0175">Coiled coil</keyword>
<evidence type="ECO:0000256" key="1">
    <source>
        <dbReference type="SAM" id="Coils"/>
    </source>
</evidence>
<dbReference type="PANTHER" id="PTHR31962:SF1">
    <property type="entry name" value="SPHINGOLIPID LONG CHAIN BASE-RESPONSIVE PROTEIN PIL1"/>
    <property type="match status" value="1"/>
</dbReference>
<evidence type="ECO:0000313" key="4">
    <source>
        <dbReference type="Proteomes" id="UP000807353"/>
    </source>
</evidence>
<feature type="compositionally biased region" description="Basic and acidic residues" evidence="2">
    <location>
        <begin position="501"/>
        <end position="534"/>
    </location>
</feature>
<dbReference type="EMBL" id="MU150250">
    <property type="protein sequence ID" value="KAF9465078.1"/>
    <property type="molecule type" value="Genomic_DNA"/>
</dbReference>
<evidence type="ECO:0000313" key="3">
    <source>
        <dbReference type="EMBL" id="KAF9465078.1"/>
    </source>
</evidence>
<feature type="coiled-coil region" evidence="1">
    <location>
        <begin position="180"/>
        <end position="214"/>
    </location>
</feature>
<feature type="compositionally biased region" description="Low complexity" evidence="2">
    <location>
        <begin position="346"/>
        <end position="355"/>
    </location>
</feature>
<feature type="compositionally biased region" description="Basic and acidic residues" evidence="2">
    <location>
        <begin position="298"/>
        <end position="308"/>
    </location>
</feature>
<dbReference type="Pfam" id="PF13805">
    <property type="entry name" value="Pil1"/>
    <property type="match status" value="1"/>
</dbReference>
<proteinExistence type="predicted"/>
<evidence type="ECO:0000256" key="2">
    <source>
        <dbReference type="SAM" id="MobiDB-lite"/>
    </source>
</evidence>
<dbReference type="Proteomes" id="UP000807353">
    <property type="component" value="Unassembled WGS sequence"/>
</dbReference>
<feature type="region of interest" description="Disordered" evidence="2">
    <location>
        <begin position="407"/>
        <end position="545"/>
    </location>
</feature>
<dbReference type="OrthoDB" id="5599269at2759"/>
<dbReference type="GO" id="GO:0070941">
    <property type="term" value="P:eisosome assembly"/>
    <property type="evidence" value="ECO:0007669"/>
    <property type="project" value="TreeGrafter"/>
</dbReference>
<accession>A0A9P5Y844</accession>
<feature type="region of interest" description="Disordered" evidence="2">
    <location>
        <begin position="21"/>
        <end position="55"/>
    </location>
</feature>
<dbReference type="InterPro" id="IPR027267">
    <property type="entry name" value="AH/BAR_dom_sf"/>
</dbReference>
<dbReference type="PANTHER" id="PTHR31962">
    <property type="entry name" value="SPHINGOLIPID LONG CHAIN BASE-RESPONSIVE PROTEIN PIL1"/>
    <property type="match status" value="1"/>
</dbReference>
<feature type="compositionally biased region" description="Low complexity" evidence="2">
    <location>
        <begin position="28"/>
        <end position="37"/>
    </location>
</feature>
<dbReference type="GO" id="GO:0005886">
    <property type="term" value="C:plasma membrane"/>
    <property type="evidence" value="ECO:0007669"/>
    <property type="project" value="TreeGrafter"/>
</dbReference>
<protein>
    <submittedName>
        <fullName evidence="3">Eisosome component PIL1-domain-containing protein</fullName>
    </submittedName>
</protein>
<dbReference type="GO" id="GO:0008289">
    <property type="term" value="F:lipid binding"/>
    <property type="evidence" value="ECO:0007669"/>
    <property type="project" value="TreeGrafter"/>
</dbReference>
<dbReference type="AlphaFoldDB" id="A0A9P5Y844"/>
<feature type="compositionally biased region" description="Low complexity" evidence="2">
    <location>
        <begin position="484"/>
        <end position="498"/>
    </location>
</feature>
<organism evidence="3 4">
    <name type="scientific">Collybia nuda</name>
    <dbReference type="NCBI Taxonomy" id="64659"/>
    <lineage>
        <taxon>Eukaryota</taxon>
        <taxon>Fungi</taxon>
        <taxon>Dikarya</taxon>
        <taxon>Basidiomycota</taxon>
        <taxon>Agaricomycotina</taxon>
        <taxon>Agaricomycetes</taxon>
        <taxon>Agaricomycetidae</taxon>
        <taxon>Agaricales</taxon>
        <taxon>Tricholomatineae</taxon>
        <taxon>Clitocybaceae</taxon>
        <taxon>Collybia</taxon>
    </lineage>
</organism>